<evidence type="ECO:0000313" key="1">
    <source>
        <dbReference type="EMBL" id="CAJ2634124.1"/>
    </source>
</evidence>
<comment type="caution">
    <text evidence="1">The sequence shown here is derived from an EMBL/GenBank/DDBJ whole genome shotgun (WGS) entry which is preliminary data.</text>
</comment>
<organism evidence="1 2">
    <name type="scientific">Trifolium pratense</name>
    <name type="common">Red clover</name>
    <dbReference type="NCBI Taxonomy" id="57577"/>
    <lineage>
        <taxon>Eukaryota</taxon>
        <taxon>Viridiplantae</taxon>
        <taxon>Streptophyta</taxon>
        <taxon>Embryophyta</taxon>
        <taxon>Tracheophyta</taxon>
        <taxon>Spermatophyta</taxon>
        <taxon>Magnoliopsida</taxon>
        <taxon>eudicotyledons</taxon>
        <taxon>Gunneridae</taxon>
        <taxon>Pentapetalae</taxon>
        <taxon>rosids</taxon>
        <taxon>fabids</taxon>
        <taxon>Fabales</taxon>
        <taxon>Fabaceae</taxon>
        <taxon>Papilionoideae</taxon>
        <taxon>50 kb inversion clade</taxon>
        <taxon>NPAAA clade</taxon>
        <taxon>Hologalegina</taxon>
        <taxon>IRL clade</taxon>
        <taxon>Trifolieae</taxon>
        <taxon>Trifolium</taxon>
    </lineage>
</organism>
<accession>A0ACB0INZ4</accession>
<protein>
    <submittedName>
        <fullName evidence="1">Uncharacterized protein</fullName>
    </submittedName>
</protein>
<reference evidence="1" key="1">
    <citation type="submission" date="2023-10" db="EMBL/GenBank/DDBJ databases">
        <authorList>
            <person name="Rodriguez Cubillos JULIANA M."/>
            <person name="De Vega J."/>
        </authorList>
    </citation>
    <scope>NUCLEOTIDE SEQUENCE</scope>
</reference>
<dbReference type="Proteomes" id="UP001177021">
    <property type="component" value="Unassembled WGS sequence"/>
</dbReference>
<keyword evidence="2" id="KW-1185">Reference proteome</keyword>
<gene>
    <name evidence="1" type="ORF">MILVUS5_LOCUS5103</name>
</gene>
<evidence type="ECO:0000313" key="2">
    <source>
        <dbReference type="Proteomes" id="UP001177021"/>
    </source>
</evidence>
<sequence>MTETCHYTIIKVVRDEDLAEQIGKDIYFDLVDFDKVRSFRVKKYTSFHDFKEYVANEFGIPARFQSFWIWTKRENQSFRPLRPLTHIEEAGTVRQLIKLTKADKAAYHLFLQVEHGLDLCPIAPLNKRKDDDILLFFKLYDPEKEELRYVGRLFVKCSGKPSEILTKLNNLAGYDSDEEIELYEEIMFEPNVMCYPVDEKLTFNENQLENGDIICFQKASEMVNEKHLRYPDVPSFLEYVHSQVSFSSSDTESKDEESVSESSEKEIKNIIDSDEIEAMIAEDAIGAIDRVLAEGISVSLQSMHSIQVSRQSLKVQELRDIVFKEDLFEKFKEGLTPNVIFNAFKEKIDANAYVFSSRQLGNINAVVNLLNNIVRMLEKLENLNKVLDSAKKSTDQNNEALKVKRQKILASNTSSTIQQTRLNQITDPKAKIAMKSLNNEVKSIFHRLADDHIKLKRVEDKIQEAQTDLESHEKLYQFFRENPPF</sequence>
<name>A0ACB0INZ4_TRIPR</name>
<dbReference type="EMBL" id="CASHSV030000002">
    <property type="protein sequence ID" value="CAJ2634124.1"/>
    <property type="molecule type" value="Genomic_DNA"/>
</dbReference>
<proteinExistence type="predicted"/>